<evidence type="ECO:0000256" key="4">
    <source>
        <dbReference type="ARBA" id="ARBA00022729"/>
    </source>
</evidence>
<dbReference type="InParanoid" id="W5MYB4"/>
<dbReference type="Gene3D" id="2.80.10.50">
    <property type="match status" value="1"/>
</dbReference>
<keyword evidence="9" id="KW-0675">Receptor</keyword>
<evidence type="ECO:0000259" key="14">
    <source>
        <dbReference type="PROSITE" id="PS50041"/>
    </source>
</evidence>
<evidence type="ECO:0000256" key="5">
    <source>
        <dbReference type="ARBA" id="ARBA00022737"/>
    </source>
</evidence>
<evidence type="ECO:0000256" key="10">
    <source>
        <dbReference type="ARBA" id="ARBA00023180"/>
    </source>
</evidence>
<dbReference type="Pfam" id="PF24562">
    <property type="entry name" value="CysR_MRC2_N"/>
    <property type="match status" value="1"/>
</dbReference>
<evidence type="ECO:0000256" key="13">
    <source>
        <dbReference type="SAM" id="SignalP"/>
    </source>
</evidence>
<dbReference type="FunFam" id="3.10.100.10:FF:000025">
    <property type="entry name" value="Mannose receptor C-type 1"/>
    <property type="match status" value="1"/>
</dbReference>
<evidence type="ECO:0000256" key="12">
    <source>
        <dbReference type="SAM" id="Phobius"/>
    </source>
</evidence>
<reference evidence="16" key="3">
    <citation type="submission" date="2025-09" db="UniProtKB">
        <authorList>
            <consortium name="Ensembl"/>
        </authorList>
    </citation>
    <scope>IDENTIFICATION</scope>
</reference>
<keyword evidence="8 11" id="KW-1015">Disulfide bond</keyword>
<dbReference type="InterPro" id="IPR036943">
    <property type="entry name" value="FN_type2_sf"/>
</dbReference>
<dbReference type="SMART" id="SM00034">
    <property type="entry name" value="CLECT"/>
    <property type="match status" value="8"/>
</dbReference>
<evidence type="ECO:0000313" key="16">
    <source>
        <dbReference type="Ensembl" id="ENSLOCP00000013373.1"/>
    </source>
</evidence>
<dbReference type="PROSITE" id="PS50231">
    <property type="entry name" value="RICIN_B_LECTIN"/>
    <property type="match status" value="1"/>
</dbReference>
<dbReference type="FunCoup" id="W5MYB4">
    <property type="interactions" value="705"/>
</dbReference>
<reference evidence="16" key="2">
    <citation type="submission" date="2025-08" db="UniProtKB">
        <authorList>
            <consortium name="Ensembl"/>
        </authorList>
    </citation>
    <scope>IDENTIFICATION</scope>
</reference>
<dbReference type="GO" id="GO:0005886">
    <property type="term" value="C:plasma membrane"/>
    <property type="evidence" value="ECO:0000318"/>
    <property type="project" value="GO_Central"/>
</dbReference>
<proteinExistence type="predicted"/>
<dbReference type="Bgee" id="ENSLOCG00000010898">
    <property type="expression patterns" value="Expressed in liver and 12 other cell types or tissues"/>
</dbReference>
<dbReference type="GO" id="GO:0006898">
    <property type="term" value="P:receptor-mediated endocytosis"/>
    <property type="evidence" value="ECO:0000318"/>
    <property type="project" value="GO_Central"/>
</dbReference>
<dbReference type="SMART" id="SM00059">
    <property type="entry name" value="FN2"/>
    <property type="match status" value="1"/>
</dbReference>
<dbReference type="PROSITE" id="PS00615">
    <property type="entry name" value="C_TYPE_LECTIN_1"/>
    <property type="match status" value="5"/>
</dbReference>
<dbReference type="SUPFAM" id="SSF57440">
    <property type="entry name" value="Kringle-like"/>
    <property type="match status" value="1"/>
</dbReference>
<accession>W5MYB4</accession>
<evidence type="ECO:0000256" key="11">
    <source>
        <dbReference type="PROSITE-ProRule" id="PRU00479"/>
    </source>
</evidence>
<evidence type="ECO:0000259" key="15">
    <source>
        <dbReference type="PROSITE" id="PS51092"/>
    </source>
</evidence>
<dbReference type="InterPro" id="IPR001304">
    <property type="entry name" value="C-type_lectin-like"/>
</dbReference>
<feature type="domain" description="C-type lectin" evidence="14">
    <location>
        <begin position="376"/>
        <end position="493"/>
    </location>
</feature>
<dbReference type="FunFam" id="3.10.100.10:FF:000030">
    <property type="entry name" value="Mannose receptor C-type 1"/>
    <property type="match status" value="1"/>
</dbReference>
<dbReference type="SUPFAM" id="SSF56436">
    <property type="entry name" value="C-type lectin-like"/>
    <property type="match status" value="8"/>
</dbReference>
<keyword evidence="10" id="KW-0325">Glycoprotein</keyword>
<evidence type="ECO:0000313" key="17">
    <source>
        <dbReference type="Proteomes" id="UP000018468"/>
    </source>
</evidence>
<dbReference type="FunFam" id="3.10.100.10:FF:000023">
    <property type="entry name" value="Macrophage mannose receptor 1"/>
    <property type="match status" value="1"/>
</dbReference>
<dbReference type="FunFam" id="2.80.10.50:FF:000032">
    <property type="entry name" value="macrophage mannose receptor 1"/>
    <property type="match status" value="1"/>
</dbReference>
<keyword evidence="4 13" id="KW-0732">Signal</keyword>
<feature type="domain" description="C-type lectin" evidence="14">
    <location>
        <begin position="959"/>
        <end position="1090"/>
    </location>
</feature>
<feature type="transmembrane region" description="Helical" evidence="12">
    <location>
        <begin position="1396"/>
        <end position="1419"/>
    </location>
</feature>
<reference evidence="17" key="1">
    <citation type="submission" date="2011-12" db="EMBL/GenBank/DDBJ databases">
        <title>The Draft Genome of Lepisosteus oculatus.</title>
        <authorList>
            <consortium name="The Broad Institute Genome Assembly &amp; Analysis Group"/>
            <consortium name="Computational R&amp;D Group"/>
            <consortium name="and Sequencing Platform"/>
            <person name="Di Palma F."/>
            <person name="Alfoldi J."/>
            <person name="Johnson J."/>
            <person name="Berlin A."/>
            <person name="Gnerre S."/>
            <person name="Jaffe D."/>
            <person name="MacCallum I."/>
            <person name="Young S."/>
            <person name="Walker B.J."/>
            <person name="Lander E.S."/>
            <person name="Lindblad-Toh K."/>
        </authorList>
    </citation>
    <scope>NUCLEOTIDE SEQUENCE [LARGE SCALE GENOMIC DNA]</scope>
</reference>
<dbReference type="PROSITE" id="PS50041">
    <property type="entry name" value="C_TYPE_LECTIN_2"/>
    <property type="match status" value="8"/>
</dbReference>
<dbReference type="FunFam" id="3.10.100.10:FF:000153">
    <property type="entry name" value="Mannose receptor, C type 1a"/>
    <property type="match status" value="1"/>
</dbReference>
<evidence type="ECO:0000256" key="3">
    <source>
        <dbReference type="ARBA" id="ARBA00022692"/>
    </source>
</evidence>
<keyword evidence="7 12" id="KW-0472">Membrane</keyword>
<feature type="signal peptide" evidence="13">
    <location>
        <begin position="1"/>
        <end position="20"/>
    </location>
</feature>
<dbReference type="EMBL" id="AHAT01017626">
    <property type="status" value="NOT_ANNOTATED_CDS"/>
    <property type="molecule type" value="Genomic_DNA"/>
</dbReference>
<dbReference type="PRINTS" id="PR00013">
    <property type="entry name" value="FNTYPEII"/>
</dbReference>
<feature type="domain" description="C-type lectin" evidence="14">
    <location>
        <begin position="817"/>
        <end position="932"/>
    </location>
</feature>
<dbReference type="InterPro" id="IPR018378">
    <property type="entry name" value="C-type_lectin_CS"/>
</dbReference>
<protein>
    <submittedName>
        <fullName evidence="16">Mannose receptor C-type 1</fullName>
    </submittedName>
</protein>
<feature type="domain" description="C-type lectin" evidence="14">
    <location>
        <begin position="665"/>
        <end position="789"/>
    </location>
</feature>
<dbReference type="FunFam" id="3.10.100.10:FF:000027">
    <property type="entry name" value="Mannose receptor, C type 1"/>
    <property type="match status" value="1"/>
</dbReference>
<feature type="disulfide bond" evidence="11">
    <location>
        <begin position="183"/>
        <end position="210"/>
    </location>
</feature>
<feature type="domain" description="Fibronectin type-II" evidence="15">
    <location>
        <begin position="164"/>
        <end position="212"/>
    </location>
</feature>
<evidence type="ECO:0000256" key="7">
    <source>
        <dbReference type="ARBA" id="ARBA00023136"/>
    </source>
</evidence>
<evidence type="ECO:0000256" key="6">
    <source>
        <dbReference type="ARBA" id="ARBA00022989"/>
    </source>
</evidence>
<feature type="domain" description="C-type lectin" evidence="14">
    <location>
        <begin position="1252"/>
        <end position="1368"/>
    </location>
</feature>
<feature type="disulfide bond" evidence="11">
    <location>
        <begin position="169"/>
        <end position="195"/>
    </location>
</feature>
<feature type="domain" description="C-type lectin" evidence="14">
    <location>
        <begin position="231"/>
        <end position="349"/>
    </location>
</feature>
<dbReference type="SMART" id="SM00458">
    <property type="entry name" value="RICIN"/>
    <property type="match status" value="1"/>
</dbReference>
<keyword evidence="6 12" id="KW-1133">Transmembrane helix</keyword>
<keyword evidence="2" id="KW-0254">Endocytosis</keyword>
<dbReference type="CDD" id="cd00037">
    <property type="entry name" value="CLECT"/>
    <property type="match status" value="8"/>
</dbReference>
<evidence type="ECO:0000256" key="1">
    <source>
        <dbReference type="ARBA" id="ARBA00004167"/>
    </source>
</evidence>
<feature type="domain" description="C-type lectin" evidence="14">
    <location>
        <begin position="518"/>
        <end position="636"/>
    </location>
</feature>
<dbReference type="InterPro" id="IPR000562">
    <property type="entry name" value="FN_type2_dom"/>
</dbReference>
<dbReference type="InterPro" id="IPR013806">
    <property type="entry name" value="Kringle-like"/>
</dbReference>
<dbReference type="Ensembl" id="ENSLOCT00000013401.1">
    <property type="protein sequence ID" value="ENSLOCP00000013373.1"/>
    <property type="gene ID" value="ENSLOCG00000010898.1"/>
</dbReference>
<dbReference type="InterPro" id="IPR035992">
    <property type="entry name" value="Ricin_B-like_lectins"/>
</dbReference>
<dbReference type="OMA" id="WIDKWRV"/>
<sequence length="1464" mass="165634">MSRLFAVFMYLTLTFHISIQLDIGLFLIYNEDHSKCVTAVGINSVQTTSCNPSDKSQQFRWVSENRLLSVSQKLCLGAVSKKDWVKVLLFPCDEKAELQRWECKNDTLFALKGADLYFNYGNKNEKNIMLYKGNGLWSKWRIYGTKDDLCSRGYEDIFTLGGNSFGLPCQFPFKYDEKWYAECTLDGRSDGQLWCATTADYKTDRKWGLCPTKYLMSSVTAATSGWDTHPVTGVLYQRNTQAVLTWHQSRRSCQQQGADLLSIVELHEQTYLSEIGLTENLGSPLWIGLNSLEFETGWQWIDGSPFRYLNWAPGHPSSQPGLNCAVLNPGKAAKWEDSVCSKKLGYICRKGNTTNVNPVIPASTQPSYCPNHWVPYAGHCYYLERTKKIWKEALAACHKEGGDLASIHNIEEHSFVISQLGYLPTDELWIGLNDQKMSMLFEWTDRTHVTFTKWLTGEPSHATNMQEDCVLMKGKEGKWADHVCEKAYGYICKKKALSIPQGSTAVVSEGCKAGWIRYGLSCYYVGSETQTFESATQKCRSFEAHLVDIADRYENAFLISLVGLRSEKYFWTGLSNTADRDTFVWTNTAAVHFTHFNAGMPVPKRRKQGCVALTTGTFAGLWDVINCDSNEKYICKHLADGVTTTPAPTTFPTGDCPSDWTVMAQGKSCFKLFKKNLKNKKTWFEARDFCVAIGGDLLSIHSEAELHEIPVQFFILYYSIIENAWIGINLHDPNAGFMWSDGTSVSYENWGYGEPNNHNDAELCGETSLFFGLPWNDRHCEHYNNWICKIRRGVTLKAAPNATVPQYNMTQDGWIEYNGSQYYMNSQRLPMEDARDYCKKNFGDLAVIEGESERTFLWKQISRGDEDQYYIGMTVGLDKTFQWLDGSPVSYVAWEKNEPNFANNDENCVSMYKNMGFWNDMNCGAPLASICKRSSNFVNTTVAPTVIPKGGCLPDWLYFEGKCYKMIGSNPAERKTWQDARNYCISVGGNLVSITNEKQQVFLTTKLQEMTADVWIGLNDINAEMRFLWTDGKGVYYTNWAKGNPVSVPDGRYLHSDEEFDCVVLVSSSPTMSGQWKVEDCLLSRPFICQRKSDPLINNPTTTAPPGGYIKFGNNSFKVINQKMNWDEARRQCKADDADLASILDSITQAFVRLLAHKYKEPMWIGLNSNVTFGYFTWIDNWKLRFTKWAAGEPRNNIACVYMDVDGTWKTGLCNNTYYSVCKQTKDVAPTEPPQLPGNCPEPKKRRVWVPFRGHCYTFSASVVDNWAHASVECMKLGGSLVAIEDPTEAVFLLQNAELQRDRAKSFWIGLYKNVNGAWLWIDNSVVDYTNWNSGEPSRQNDECVEMFSDSGMWNNANCHSYKAYICKAAKVIPPTQKSPKTEQHAGSGEQSPHGYAGIVVAIIILIITGAGLAAFFIYKRGRRPVQGECNFDNTLYFNTDTSSSPVDTKVLVANIEQNEQATI</sequence>
<dbReference type="FunFam" id="3.10.100.10:FF:000016">
    <property type="entry name" value="macrophage mannose receptor 1"/>
    <property type="match status" value="1"/>
</dbReference>
<dbReference type="FunFam" id="2.10.10.10:FF:000001">
    <property type="entry name" value="Fibronectin 1a isoform 1"/>
    <property type="match status" value="1"/>
</dbReference>
<keyword evidence="17" id="KW-1185">Reference proteome</keyword>
<evidence type="ECO:0000256" key="2">
    <source>
        <dbReference type="ARBA" id="ARBA00022583"/>
    </source>
</evidence>
<evidence type="ECO:0000256" key="8">
    <source>
        <dbReference type="ARBA" id="ARBA00023157"/>
    </source>
</evidence>
<keyword evidence="3 12" id="KW-0812">Transmembrane</keyword>
<dbReference type="GeneTree" id="ENSGT01050000244842"/>
<dbReference type="InterPro" id="IPR016187">
    <property type="entry name" value="CTDL_fold"/>
</dbReference>
<dbReference type="Gene3D" id="2.10.10.10">
    <property type="entry name" value="Fibronectin, type II, collagen-binding"/>
    <property type="match status" value="1"/>
</dbReference>
<dbReference type="STRING" id="7918.ENSLOCP00000013373"/>
<dbReference type="GO" id="GO:0038023">
    <property type="term" value="F:signaling receptor activity"/>
    <property type="evidence" value="ECO:0000318"/>
    <property type="project" value="GO_Central"/>
</dbReference>
<dbReference type="InterPro" id="IPR000772">
    <property type="entry name" value="Ricin_B_lectin"/>
</dbReference>
<dbReference type="Pfam" id="PF00059">
    <property type="entry name" value="Lectin_C"/>
    <property type="match status" value="8"/>
</dbReference>
<dbReference type="PROSITE" id="PS51092">
    <property type="entry name" value="FN2_2"/>
    <property type="match status" value="1"/>
</dbReference>
<dbReference type="PANTHER" id="PTHR22803">
    <property type="entry name" value="MANNOSE, PHOSPHOLIPASE, LECTIN RECEPTOR RELATED"/>
    <property type="match status" value="1"/>
</dbReference>
<dbReference type="CDD" id="cd23407">
    <property type="entry name" value="beta-trefoil_Ricin_MRC1"/>
    <property type="match status" value="1"/>
</dbReference>
<dbReference type="Gene3D" id="3.10.100.10">
    <property type="entry name" value="Mannose-Binding Protein A, subunit A"/>
    <property type="match status" value="8"/>
</dbReference>
<keyword evidence="5" id="KW-0677">Repeat</keyword>
<dbReference type="FunFam" id="3.10.100.10:FF:000031">
    <property type="entry name" value="macrophage mannose receptor 1"/>
    <property type="match status" value="1"/>
</dbReference>
<dbReference type="CDD" id="cd00062">
    <property type="entry name" value="FN2"/>
    <property type="match status" value="1"/>
</dbReference>
<organism evidence="16 17">
    <name type="scientific">Lepisosteus oculatus</name>
    <name type="common">Spotted gar</name>
    <dbReference type="NCBI Taxonomy" id="7918"/>
    <lineage>
        <taxon>Eukaryota</taxon>
        <taxon>Metazoa</taxon>
        <taxon>Chordata</taxon>
        <taxon>Craniata</taxon>
        <taxon>Vertebrata</taxon>
        <taxon>Euteleostomi</taxon>
        <taxon>Actinopterygii</taxon>
        <taxon>Neopterygii</taxon>
        <taxon>Holostei</taxon>
        <taxon>Semionotiformes</taxon>
        <taxon>Lepisosteidae</taxon>
        <taxon>Lepisosteus</taxon>
    </lineage>
</organism>
<evidence type="ECO:0000256" key="9">
    <source>
        <dbReference type="ARBA" id="ARBA00023170"/>
    </source>
</evidence>
<name>W5MYB4_LEPOC</name>
<dbReference type="eggNOG" id="KOG4297">
    <property type="taxonomic scope" value="Eukaryota"/>
</dbReference>
<dbReference type="Proteomes" id="UP000018468">
    <property type="component" value="Linkage group LG9"/>
</dbReference>
<dbReference type="InterPro" id="IPR050111">
    <property type="entry name" value="C-type_lectin/snaclec_domain"/>
</dbReference>
<dbReference type="SUPFAM" id="SSF50370">
    <property type="entry name" value="Ricin B-like lectins"/>
    <property type="match status" value="1"/>
</dbReference>
<dbReference type="Pfam" id="PF00040">
    <property type="entry name" value="fn2"/>
    <property type="match status" value="1"/>
</dbReference>
<dbReference type="InterPro" id="IPR016186">
    <property type="entry name" value="C-type_lectin-like/link_sf"/>
</dbReference>
<feature type="chain" id="PRO_5004866750" evidence="13">
    <location>
        <begin position="21"/>
        <end position="1464"/>
    </location>
</feature>
<dbReference type="FunFam" id="3.10.100.10:FF:000166">
    <property type="entry name" value="Mannose receptor, C type 1b"/>
    <property type="match status" value="1"/>
</dbReference>
<comment type="subcellular location">
    <subcellularLocation>
        <location evidence="1">Membrane</location>
        <topology evidence="1">Single-pass membrane protein</topology>
    </subcellularLocation>
</comment>
<feature type="domain" description="C-type lectin" evidence="14">
    <location>
        <begin position="1112"/>
        <end position="1223"/>
    </location>
</feature>